<name>A0AAP6V8E9_ENTFL</name>
<keyword evidence="1" id="KW-1133">Transmembrane helix</keyword>
<keyword evidence="1" id="KW-0812">Transmembrane</keyword>
<evidence type="ECO:0000313" key="3">
    <source>
        <dbReference type="Proteomes" id="UP000429730"/>
    </source>
</evidence>
<sequence>MTKENKEKKEVISLKSKLVGWATSIFIACLVLNIAIKMLAEIWLPLLFLTLFIVLLVVGYRVKKFKDWR</sequence>
<accession>A0AAP6V8E9</accession>
<dbReference type="EMBL" id="WVTJ01000011">
    <property type="protein sequence ID" value="MXS52579.1"/>
    <property type="molecule type" value="Genomic_DNA"/>
</dbReference>
<comment type="caution">
    <text evidence="2">The sequence shown here is derived from an EMBL/GenBank/DDBJ whole genome shotgun (WGS) entry which is preliminary data.</text>
</comment>
<feature type="transmembrane region" description="Helical" evidence="1">
    <location>
        <begin position="18"/>
        <end position="36"/>
    </location>
</feature>
<protein>
    <submittedName>
        <fullName evidence="2">Uncharacterized protein</fullName>
    </submittedName>
</protein>
<dbReference type="AlphaFoldDB" id="A0AAP6V8E9"/>
<evidence type="ECO:0000256" key="1">
    <source>
        <dbReference type="SAM" id="Phobius"/>
    </source>
</evidence>
<dbReference type="Proteomes" id="UP000429730">
    <property type="component" value="Unassembled WGS sequence"/>
</dbReference>
<feature type="transmembrane region" description="Helical" evidence="1">
    <location>
        <begin position="42"/>
        <end position="62"/>
    </location>
</feature>
<organism evidence="2 3">
    <name type="scientific">Enterococcus faecalis</name>
    <name type="common">Streptococcus faecalis</name>
    <dbReference type="NCBI Taxonomy" id="1351"/>
    <lineage>
        <taxon>Bacteria</taxon>
        <taxon>Bacillati</taxon>
        <taxon>Bacillota</taxon>
        <taxon>Bacilli</taxon>
        <taxon>Lactobacillales</taxon>
        <taxon>Enterococcaceae</taxon>
        <taxon>Enterococcus</taxon>
    </lineage>
</organism>
<proteinExistence type="predicted"/>
<keyword evidence="1" id="KW-0472">Membrane</keyword>
<reference evidence="2 3" key="1">
    <citation type="submission" date="2019-04" db="EMBL/GenBank/DDBJ databases">
        <title>Step-wise assembly of the neonatal virome modulated by breast feeding.</title>
        <authorList>
            <person name="Liang G."/>
            <person name="Bushman F."/>
        </authorList>
    </citation>
    <scope>NUCLEOTIDE SEQUENCE [LARGE SCALE GENOMIC DNA]</scope>
    <source>
        <strain evidence="2 3">E3754</strain>
    </source>
</reference>
<gene>
    <name evidence="2" type="ORF">GTI81_07635</name>
</gene>
<evidence type="ECO:0000313" key="2">
    <source>
        <dbReference type="EMBL" id="MXS52579.1"/>
    </source>
</evidence>